<feature type="region of interest" description="Disordered" evidence="1">
    <location>
        <begin position="1"/>
        <end position="48"/>
    </location>
</feature>
<reference evidence="2 3" key="1">
    <citation type="submission" date="2014-09" db="EMBL/GenBank/DDBJ databases">
        <authorList>
            <person name="Regsiter A."/>
        </authorList>
    </citation>
    <scope>NUCLEOTIDE SEQUENCE [LARGE SCALE GENOMIC DNA]</scope>
</reference>
<evidence type="ECO:0000313" key="3">
    <source>
        <dbReference type="Proteomes" id="UP000052230"/>
    </source>
</evidence>
<comment type="caution">
    <text evidence="2">The sequence shown here is derived from an EMBL/GenBank/DDBJ whole genome shotgun (WGS) entry which is preliminary data.</text>
</comment>
<dbReference type="Proteomes" id="UP000052230">
    <property type="component" value="Unassembled WGS sequence"/>
</dbReference>
<organism evidence="2 3">
    <name type="scientific">Xanthomonas citri pv. citri</name>
    <dbReference type="NCBI Taxonomy" id="611301"/>
    <lineage>
        <taxon>Bacteria</taxon>
        <taxon>Pseudomonadati</taxon>
        <taxon>Pseudomonadota</taxon>
        <taxon>Gammaproteobacteria</taxon>
        <taxon>Lysobacterales</taxon>
        <taxon>Lysobacteraceae</taxon>
        <taxon>Xanthomonas</taxon>
    </lineage>
</organism>
<protein>
    <submittedName>
        <fullName evidence="2">Uncharacterized protein</fullName>
    </submittedName>
</protein>
<feature type="region of interest" description="Disordered" evidence="1">
    <location>
        <begin position="86"/>
        <end position="127"/>
    </location>
</feature>
<proteinExistence type="predicted"/>
<dbReference type="AlphaFoldDB" id="A0A0U5F945"/>
<gene>
    <name evidence="2" type="ORF">XAC3562_1200050</name>
</gene>
<name>A0A0U5F945_XANCI</name>
<keyword evidence="3" id="KW-1185">Reference proteome</keyword>
<sequence>MESPQPARARSVGKQADAVARLLQRMRPARRPHRPASAAKAPLPSRHRHLRLDDLPLPRDQASNADLVEAAQVAVRQQLRRRRAGPAQLHFQLQGRAAQGRSGLPSREVQRRPLHADAASLTDPRPASARARLTMWLGPPPVPGAHQDDGTCPECGGHVPDFACYCGYCGQHLPQPPVTCAPAADGLSTAALEAAQ</sequence>
<evidence type="ECO:0000256" key="1">
    <source>
        <dbReference type="SAM" id="MobiDB-lite"/>
    </source>
</evidence>
<dbReference type="EMBL" id="CCXZ01000025">
    <property type="protein sequence ID" value="CEG14727.1"/>
    <property type="molecule type" value="Genomic_DNA"/>
</dbReference>
<feature type="compositionally biased region" description="Low complexity" evidence="1">
    <location>
        <begin position="35"/>
        <end position="44"/>
    </location>
</feature>
<accession>A0A0U5F945</accession>
<evidence type="ECO:0000313" key="2">
    <source>
        <dbReference type="EMBL" id="CEG14727.1"/>
    </source>
</evidence>